<keyword evidence="1" id="KW-0812">Transmembrane</keyword>
<proteinExistence type="predicted"/>
<protein>
    <submittedName>
        <fullName evidence="2">Uncharacterized protein</fullName>
    </submittedName>
</protein>
<organism evidence="2 3">
    <name type="scientific">Segniliparus rugosus (strain ATCC BAA-974 / DSM 45345 / CCUG 50838 / CIP 108380 / JCM 13579 / CDC 945)</name>
    <dbReference type="NCBI Taxonomy" id="679197"/>
    <lineage>
        <taxon>Bacteria</taxon>
        <taxon>Bacillati</taxon>
        <taxon>Actinomycetota</taxon>
        <taxon>Actinomycetes</taxon>
        <taxon>Mycobacteriales</taxon>
        <taxon>Segniliparaceae</taxon>
        <taxon>Segniliparus</taxon>
    </lineage>
</organism>
<dbReference type="AlphaFoldDB" id="E5XUV8"/>
<gene>
    <name evidence="2" type="ORF">HMPREF9336_03280</name>
</gene>
<evidence type="ECO:0000256" key="1">
    <source>
        <dbReference type="SAM" id="Phobius"/>
    </source>
</evidence>
<dbReference type="Proteomes" id="UP000004816">
    <property type="component" value="Unassembled WGS sequence"/>
</dbReference>
<dbReference type="RefSeq" id="WP_007472160.1">
    <property type="nucleotide sequence ID" value="NZ_KI391953.1"/>
</dbReference>
<keyword evidence="1" id="KW-0472">Membrane</keyword>
<reference evidence="2 3" key="1">
    <citation type="journal article" date="2011" name="Stand. Genomic Sci.">
        <title>High quality draft genome sequence of Segniliparus rugosus CDC 945(T)= (ATCC BAA-974(T)).</title>
        <authorList>
            <person name="Earl A.M."/>
            <person name="Desjardins C.A."/>
            <person name="Fitzgerald M.G."/>
            <person name="Arachchi H.M."/>
            <person name="Zeng Q."/>
            <person name="Mehta T."/>
            <person name="Griggs A."/>
            <person name="Birren B.W."/>
            <person name="Toney N.C."/>
            <person name="Carr J."/>
            <person name="Posey J."/>
            <person name="Butler W.R."/>
        </authorList>
    </citation>
    <scope>NUCLEOTIDE SEQUENCE [LARGE SCALE GENOMIC DNA]</scope>
    <source>
        <strain evidence="3">ATCC BAA-974 / DSM 45345 / CCUG 50838 / CIP 108380 / JCM 13579 / CDC 945</strain>
    </source>
</reference>
<dbReference type="STRING" id="679197.HMPREF9336_03280"/>
<accession>E5XUV8</accession>
<feature type="transmembrane region" description="Helical" evidence="1">
    <location>
        <begin position="6"/>
        <end position="28"/>
    </location>
</feature>
<dbReference type="HOGENOM" id="CLU_1569614_0_0_11"/>
<keyword evidence="3" id="KW-1185">Reference proteome</keyword>
<keyword evidence="1" id="KW-1133">Transmembrane helix</keyword>
<dbReference type="EMBL" id="ACZI02000001">
    <property type="protein sequence ID" value="EFV11794.1"/>
    <property type="molecule type" value="Genomic_DNA"/>
</dbReference>
<evidence type="ECO:0000313" key="2">
    <source>
        <dbReference type="EMBL" id="EFV11794.1"/>
    </source>
</evidence>
<comment type="caution">
    <text evidence="2">The sequence shown here is derived from an EMBL/GenBank/DDBJ whole genome shotgun (WGS) entry which is preliminary data.</text>
</comment>
<sequence length="170" mass="18849">MKARWWAISIFVVVLVLGTCGFSGWLALRALETGLQGHGDTPMSRERARWLLPKEITDFRLVSGWYFDGGFHPGTDPRNIHARIRQADVPALDAALTKDEHPRLVFGEPTEIDAHFDLETKAKPTVPAGSVAWGRLGQYGENYFVLCPPSPPQPGDGGFAVDFYYVGEVH</sequence>
<evidence type="ECO:0000313" key="3">
    <source>
        <dbReference type="Proteomes" id="UP000004816"/>
    </source>
</evidence>
<name>E5XUV8_SEGRC</name>